<keyword evidence="1" id="KW-0812">Transmembrane</keyword>
<accession>A0A2T0T6B4</accession>
<name>A0A2T0T6B4_9ACTN</name>
<dbReference type="Proteomes" id="UP000239210">
    <property type="component" value="Unassembled WGS sequence"/>
</dbReference>
<protein>
    <submittedName>
        <fullName evidence="2">Uncharacterized protein</fullName>
    </submittedName>
</protein>
<sequence length="140" mass="14059">MTRRRGLLAVAAVQLAAGLTGQVLSVRRRRAFDTPLLAGDPARVGRDAWWAGTALGPPAWTLAVSAGALARLAARPDPRAAAVLGWGGAALVPGYLQERLVRQRLASPADAPAEAAVAAVGLAAAAAMAVLGAQASGARP</sequence>
<evidence type="ECO:0000313" key="2">
    <source>
        <dbReference type="EMBL" id="PRY41179.1"/>
    </source>
</evidence>
<keyword evidence="1" id="KW-0472">Membrane</keyword>
<dbReference type="OrthoDB" id="5198120at2"/>
<keyword evidence="3" id="KW-1185">Reference proteome</keyword>
<proteinExistence type="predicted"/>
<evidence type="ECO:0000313" key="3">
    <source>
        <dbReference type="Proteomes" id="UP000239210"/>
    </source>
</evidence>
<comment type="caution">
    <text evidence="2">The sequence shown here is derived from an EMBL/GenBank/DDBJ whole genome shotgun (WGS) entry which is preliminary data.</text>
</comment>
<feature type="transmembrane region" description="Helical" evidence="1">
    <location>
        <begin position="116"/>
        <end position="135"/>
    </location>
</feature>
<dbReference type="EMBL" id="PVTG01000019">
    <property type="protein sequence ID" value="PRY41179.1"/>
    <property type="molecule type" value="Genomic_DNA"/>
</dbReference>
<keyword evidence="1" id="KW-1133">Transmembrane helix</keyword>
<feature type="transmembrane region" description="Helical" evidence="1">
    <location>
        <begin position="49"/>
        <end position="73"/>
    </location>
</feature>
<feature type="transmembrane region" description="Helical" evidence="1">
    <location>
        <begin position="80"/>
        <end position="96"/>
    </location>
</feature>
<evidence type="ECO:0000256" key="1">
    <source>
        <dbReference type="SAM" id="Phobius"/>
    </source>
</evidence>
<organism evidence="2 3">
    <name type="scientific">Geodermatophilus tzadiensis</name>
    <dbReference type="NCBI Taxonomy" id="1137988"/>
    <lineage>
        <taxon>Bacteria</taxon>
        <taxon>Bacillati</taxon>
        <taxon>Actinomycetota</taxon>
        <taxon>Actinomycetes</taxon>
        <taxon>Geodermatophilales</taxon>
        <taxon>Geodermatophilaceae</taxon>
        <taxon>Geodermatophilus</taxon>
    </lineage>
</organism>
<dbReference type="AlphaFoldDB" id="A0A2T0T6B4"/>
<reference evidence="2 3" key="1">
    <citation type="submission" date="2018-03" db="EMBL/GenBank/DDBJ databases">
        <title>Genomic Encyclopedia of Archaeal and Bacterial Type Strains, Phase II (KMG-II): from individual species to whole genera.</title>
        <authorList>
            <person name="Goeker M."/>
        </authorList>
    </citation>
    <scope>NUCLEOTIDE SEQUENCE [LARGE SCALE GENOMIC DNA]</scope>
    <source>
        <strain evidence="2 3">DSM 45416</strain>
    </source>
</reference>
<dbReference type="RefSeq" id="WP_106281127.1">
    <property type="nucleotide sequence ID" value="NZ_PVTG01000019.1"/>
</dbReference>
<gene>
    <name evidence="2" type="ORF">LY71_11961</name>
</gene>